<protein>
    <submittedName>
        <fullName evidence="2">Uncharacterized protein</fullName>
    </submittedName>
</protein>
<dbReference type="EMBL" id="CAJOBC010028458">
    <property type="protein sequence ID" value="CAF4078518.1"/>
    <property type="molecule type" value="Genomic_DNA"/>
</dbReference>
<comment type="caution">
    <text evidence="2">The sequence shown here is derived from an EMBL/GenBank/DDBJ whole genome shotgun (WGS) entry which is preliminary data.</text>
</comment>
<evidence type="ECO:0000313" key="5">
    <source>
        <dbReference type="Proteomes" id="UP000663829"/>
    </source>
</evidence>
<keyword evidence="5" id="KW-1185">Reference proteome</keyword>
<evidence type="ECO:0000313" key="2">
    <source>
        <dbReference type="EMBL" id="CAF1282270.1"/>
    </source>
</evidence>
<dbReference type="Proteomes" id="UP000677228">
    <property type="component" value="Unassembled WGS sequence"/>
</dbReference>
<organism evidence="2 5">
    <name type="scientific">Didymodactylos carnosus</name>
    <dbReference type="NCBI Taxonomy" id="1234261"/>
    <lineage>
        <taxon>Eukaryota</taxon>
        <taxon>Metazoa</taxon>
        <taxon>Spiralia</taxon>
        <taxon>Gnathifera</taxon>
        <taxon>Rotifera</taxon>
        <taxon>Eurotatoria</taxon>
        <taxon>Bdelloidea</taxon>
        <taxon>Philodinida</taxon>
        <taxon>Philodinidae</taxon>
        <taxon>Didymodactylos</taxon>
    </lineage>
</organism>
<sequence>MTQPIPCHTEIECQFGSSRLQITTKMASEHKVGGTKLWHAMYMAHRGVQMLKPYVAYNVSEIKQDQFLAKDLFNSTYAAEVVEDFKQGKYKTEEKLTVKDPQSSSES</sequence>
<dbReference type="EMBL" id="CAJOBA010000421">
    <property type="protein sequence ID" value="CAF3530661.1"/>
    <property type="molecule type" value="Genomic_DNA"/>
</dbReference>
<evidence type="ECO:0000313" key="4">
    <source>
        <dbReference type="EMBL" id="CAF4078518.1"/>
    </source>
</evidence>
<name>A0A815CCN1_9BILA</name>
<accession>A0A815CCN1</accession>
<evidence type="ECO:0000313" key="3">
    <source>
        <dbReference type="EMBL" id="CAF3530661.1"/>
    </source>
</evidence>
<reference evidence="2" key="1">
    <citation type="submission" date="2021-02" db="EMBL/GenBank/DDBJ databases">
        <authorList>
            <person name="Nowell W R."/>
        </authorList>
    </citation>
    <scope>NUCLEOTIDE SEQUENCE</scope>
</reference>
<dbReference type="Proteomes" id="UP000663829">
    <property type="component" value="Unassembled WGS sequence"/>
</dbReference>
<dbReference type="EMBL" id="CAJNOK010000421">
    <property type="protein sequence ID" value="CAF0751856.1"/>
    <property type="molecule type" value="Genomic_DNA"/>
</dbReference>
<dbReference type="OrthoDB" id="408933at2759"/>
<proteinExistence type="predicted"/>
<dbReference type="EMBL" id="CAJNOQ010011668">
    <property type="protein sequence ID" value="CAF1282270.1"/>
    <property type="molecule type" value="Genomic_DNA"/>
</dbReference>
<dbReference type="AlphaFoldDB" id="A0A815CCN1"/>
<gene>
    <name evidence="2" type="ORF">GPM918_LOCUS27612</name>
    <name evidence="1" type="ORF">OVA965_LOCUS2059</name>
    <name evidence="4" type="ORF">SRO942_LOCUS27962</name>
    <name evidence="3" type="ORF">TMI583_LOCUS2059</name>
</gene>
<dbReference type="Proteomes" id="UP000682733">
    <property type="component" value="Unassembled WGS sequence"/>
</dbReference>
<dbReference type="Proteomes" id="UP000681722">
    <property type="component" value="Unassembled WGS sequence"/>
</dbReference>
<evidence type="ECO:0000313" key="1">
    <source>
        <dbReference type="EMBL" id="CAF0751856.1"/>
    </source>
</evidence>